<protein>
    <submittedName>
        <fullName evidence="2">DNA-binding domain-containing protein</fullName>
    </submittedName>
</protein>
<evidence type="ECO:0000313" key="2">
    <source>
        <dbReference type="EMBL" id="XDK25025.1"/>
    </source>
</evidence>
<gene>
    <name evidence="2" type="ORF">AB0763_12925</name>
</gene>
<feature type="domain" description="Putative DNA-binding" evidence="1">
    <location>
        <begin position="6"/>
        <end position="96"/>
    </location>
</feature>
<dbReference type="Gene3D" id="1.10.150.690">
    <property type="entry name" value="DUF2063"/>
    <property type="match status" value="1"/>
</dbReference>
<name>A0AB39HEM5_9VIBR</name>
<dbReference type="InterPro" id="IPR044922">
    <property type="entry name" value="DUF2063_N_sf"/>
</dbReference>
<dbReference type="Pfam" id="PF09836">
    <property type="entry name" value="DUF2063"/>
    <property type="match status" value="1"/>
</dbReference>
<keyword evidence="2" id="KW-0238">DNA-binding</keyword>
<reference evidence="2" key="1">
    <citation type="submission" date="2024-07" db="EMBL/GenBank/DDBJ databases">
        <title>Genome Analysis of a Potential Novel Vibrio Species Secreting pH- and Thermo-stable Alginate Lyase and its Application in Producing Alginate Oligosaccharides.</title>
        <authorList>
            <person name="Huang H."/>
            <person name="Bao K."/>
        </authorList>
    </citation>
    <scope>NUCLEOTIDE SEQUENCE</scope>
    <source>
        <strain evidence="2">HB236076</strain>
    </source>
</reference>
<dbReference type="InterPro" id="IPR018640">
    <property type="entry name" value="DUF2063"/>
</dbReference>
<evidence type="ECO:0000259" key="1">
    <source>
        <dbReference type="Pfam" id="PF09836"/>
    </source>
</evidence>
<dbReference type="GO" id="GO:0003677">
    <property type="term" value="F:DNA binding"/>
    <property type="evidence" value="ECO:0007669"/>
    <property type="project" value="UniProtKB-KW"/>
</dbReference>
<sequence>MNLHSWQQCFSHSLYQRDDWQQQLTTCQLASHQIAVEAGVQIYQNHLLVSLTEVLQATYPYTRKMIGDACFNAVAKRYIEEHPLTTGDITHYGHGLEKTLAQIDTILEAAPFITELAHLECLIDQTLNRLHNTVPVSDDTLPLTHLASLQDEQWPCVSLNLHHGIKTFYSHFALFSLIDAVEQGGLENVQLQQNEQAIIQVYPDGRWQALRVSSRAIGLVEAFDQSLPLKSIDESLLTELDHLLAHNLFVGFTLKQD</sequence>
<dbReference type="KEGG" id="vih:AB0763_12925"/>
<proteinExistence type="predicted"/>
<organism evidence="2">
    <name type="scientific">Vibrio sp. HB236076</name>
    <dbReference type="NCBI Taxonomy" id="3232307"/>
    <lineage>
        <taxon>Bacteria</taxon>
        <taxon>Pseudomonadati</taxon>
        <taxon>Pseudomonadota</taxon>
        <taxon>Gammaproteobacteria</taxon>
        <taxon>Vibrionales</taxon>
        <taxon>Vibrionaceae</taxon>
        <taxon>Vibrio</taxon>
    </lineage>
</organism>
<dbReference type="EMBL" id="CP162601">
    <property type="protein sequence ID" value="XDK25025.1"/>
    <property type="molecule type" value="Genomic_DNA"/>
</dbReference>
<accession>A0AB39HEM5</accession>
<dbReference type="RefSeq" id="WP_306102415.1">
    <property type="nucleotide sequence ID" value="NZ_CP162601.1"/>
</dbReference>
<dbReference type="AlphaFoldDB" id="A0AB39HEM5"/>